<gene>
    <name evidence="3" type="ORF">KO481_02705</name>
</gene>
<protein>
    <submittedName>
        <fullName evidence="3">Beta-lactamase family protein</fullName>
    </submittedName>
</protein>
<dbReference type="SUPFAM" id="SSF56601">
    <property type="entry name" value="beta-lactamase/transpeptidase-like"/>
    <property type="match status" value="1"/>
</dbReference>
<evidence type="ECO:0000259" key="2">
    <source>
        <dbReference type="Pfam" id="PF00144"/>
    </source>
</evidence>
<name>A0ABS6AQY0_9NOCA</name>
<dbReference type="EMBL" id="JAHKNI010000001">
    <property type="protein sequence ID" value="MBU3060432.1"/>
    <property type="molecule type" value="Genomic_DNA"/>
</dbReference>
<dbReference type="Gene3D" id="3.40.710.10">
    <property type="entry name" value="DD-peptidase/beta-lactamase superfamily"/>
    <property type="match status" value="1"/>
</dbReference>
<dbReference type="InterPro" id="IPR001466">
    <property type="entry name" value="Beta-lactam-related"/>
</dbReference>
<feature type="domain" description="Beta-lactamase-related" evidence="2">
    <location>
        <begin position="90"/>
        <end position="332"/>
    </location>
</feature>
<evidence type="ECO:0000313" key="4">
    <source>
        <dbReference type="Proteomes" id="UP000733379"/>
    </source>
</evidence>
<accession>A0ABS6AQY0</accession>
<dbReference type="InterPro" id="IPR050789">
    <property type="entry name" value="Diverse_Enzym_Activities"/>
</dbReference>
<comment type="caution">
    <text evidence="3">The sequence shown here is derived from an EMBL/GenBank/DDBJ whole genome shotgun (WGS) entry which is preliminary data.</text>
</comment>
<evidence type="ECO:0000313" key="3">
    <source>
        <dbReference type="EMBL" id="MBU3060432.1"/>
    </source>
</evidence>
<organism evidence="3 4">
    <name type="scientific">Nocardia albiluteola</name>
    <dbReference type="NCBI Taxonomy" id="2842303"/>
    <lineage>
        <taxon>Bacteria</taxon>
        <taxon>Bacillati</taxon>
        <taxon>Actinomycetota</taxon>
        <taxon>Actinomycetes</taxon>
        <taxon>Mycobacteriales</taxon>
        <taxon>Nocardiaceae</taxon>
        <taxon>Nocardia</taxon>
    </lineage>
</organism>
<feature type="signal peptide" evidence="1">
    <location>
        <begin position="1"/>
        <end position="26"/>
    </location>
</feature>
<dbReference type="Pfam" id="PF00144">
    <property type="entry name" value="Beta-lactamase"/>
    <property type="match status" value="1"/>
</dbReference>
<keyword evidence="1" id="KW-0732">Signal</keyword>
<dbReference type="PANTHER" id="PTHR43283">
    <property type="entry name" value="BETA-LACTAMASE-RELATED"/>
    <property type="match status" value="1"/>
</dbReference>
<keyword evidence="4" id="KW-1185">Reference proteome</keyword>
<dbReference type="InterPro" id="IPR012338">
    <property type="entry name" value="Beta-lactam/transpept-like"/>
</dbReference>
<feature type="chain" id="PRO_5047487895" evidence="1">
    <location>
        <begin position="27"/>
        <end position="447"/>
    </location>
</feature>
<evidence type="ECO:0000256" key="1">
    <source>
        <dbReference type="SAM" id="SignalP"/>
    </source>
</evidence>
<reference evidence="3 4" key="1">
    <citation type="submission" date="2021-06" db="EMBL/GenBank/DDBJ databases">
        <title>Actinomycetes sequencing.</title>
        <authorList>
            <person name="Shan Q."/>
        </authorList>
    </citation>
    <scope>NUCLEOTIDE SEQUENCE [LARGE SCALE GENOMIC DNA]</scope>
    <source>
        <strain evidence="3 4">NEAU-G5</strain>
    </source>
</reference>
<dbReference type="Proteomes" id="UP000733379">
    <property type="component" value="Unassembled WGS sequence"/>
</dbReference>
<proteinExistence type="predicted"/>
<dbReference type="PANTHER" id="PTHR43283:SF7">
    <property type="entry name" value="BETA-LACTAMASE-RELATED DOMAIN-CONTAINING PROTEIN"/>
    <property type="match status" value="1"/>
</dbReference>
<sequence length="447" mass="48497">MCRLLGWFATILVLVVSAVTPGLAHATTGADTRCEVGSGRDFPRATPTQAGFDPDRLAAALAFATSRNRVNVQIFRHNCLIGTGPHNDRTGRTPWNVWSVTKSVVSLIAGIAWDRGKLDLGAPIGRYLPPGLGDAEHRSITVTDLLTESSGLHIGAINEGVTGVFSIDPDSAVQALGVHFDHPPGTHFSYSQRNVDLLSYVIELAIGEPLQQFAQRELFGPLGIERGDYYWARDRAGHTYGYAHLLIPPDDLVKLGLLLSNNGRWGETQIVSPEYLHRATHPTATNPCYGLLFWVGPGCAEIPSFMPPDTYQMSGVGLQDVFVVPSMDLTIAWTGVFGDHSTEGPAGMLQNMPELSHEFFRKLMAAFERPPFPDPGPWVEPPLGLNPKDYLDPNFTLALFGIGPDAYPSCNVVSCLDIPLKLPFTDAPPGCWILLCRGPDPRTPGIG</sequence>